<evidence type="ECO:0000256" key="2">
    <source>
        <dbReference type="ARBA" id="ARBA00022574"/>
    </source>
</evidence>
<keyword evidence="4" id="KW-0539">Nucleus</keyword>
<dbReference type="STRING" id="765257.A0A0C9YFS7"/>
<accession>A0A0C9YFS7</accession>
<feature type="repeat" description="WD" evidence="5">
    <location>
        <begin position="13"/>
        <end position="54"/>
    </location>
</feature>
<dbReference type="PANTHER" id="PTHR19848:SF0">
    <property type="entry name" value="NOTCHLESS PROTEIN HOMOLOG 1"/>
    <property type="match status" value="1"/>
</dbReference>
<reference evidence="7" key="2">
    <citation type="submission" date="2015-01" db="EMBL/GenBank/DDBJ databases">
        <title>Evolutionary Origins and Diversification of the Mycorrhizal Mutualists.</title>
        <authorList>
            <consortium name="DOE Joint Genome Institute"/>
            <consortium name="Mycorrhizal Genomics Consortium"/>
            <person name="Kohler A."/>
            <person name="Kuo A."/>
            <person name="Nagy L.G."/>
            <person name="Floudas D."/>
            <person name="Copeland A."/>
            <person name="Barry K.W."/>
            <person name="Cichocki N."/>
            <person name="Veneault-Fourrey C."/>
            <person name="LaButti K."/>
            <person name="Lindquist E.A."/>
            <person name="Lipzen A."/>
            <person name="Lundell T."/>
            <person name="Morin E."/>
            <person name="Murat C."/>
            <person name="Riley R."/>
            <person name="Ohm R."/>
            <person name="Sun H."/>
            <person name="Tunlid A."/>
            <person name="Henrissat B."/>
            <person name="Grigoriev I.V."/>
            <person name="Hibbett D.S."/>
            <person name="Martin F."/>
        </authorList>
    </citation>
    <scope>NUCLEOTIDE SEQUENCE [LARGE SCALE GENOMIC DNA]</scope>
    <source>
        <strain evidence="7">441</strain>
    </source>
</reference>
<dbReference type="PROSITE" id="PS50294">
    <property type="entry name" value="WD_REPEATS_REGION"/>
    <property type="match status" value="1"/>
</dbReference>
<evidence type="ECO:0000256" key="5">
    <source>
        <dbReference type="PROSITE-ProRule" id="PRU00221"/>
    </source>
</evidence>
<feature type="repeat" description="WD" evidence="5">
    <location>
        <begin position="244"/>
        <end position="285"/>
    </location>
</feature>
<proteinExistence type="predicted"/>
<dbReference type="Gene3D" id="2.130.10.10">
    <property type="entry name" value="YVTN repeat-like/Quinoprotein amine dehydrogenase"/>
    <property type="match status" value="2"/>
</dbReference>
<gene>
    <name evidence="6" type="ORF">PISMIDRAFT_18475</name>
</gene>
<dbReference type="GO" id="GO:0000027">
    <property type="term" value="P:ribosomal large subunit assembly"/>
    <property type="evidence" value="ECO:0007669"/>
    <property type="project" value="TreeGrafter"/>
</dbReference>
<dbReference type="PROSITE" id="PS00678">
    <property type="entry name" value="WD_REPEATS_1"/>
    <property type="match status" value="1"/>
</dbReference>
<name>A0A0C9YFS7_9AGAM</name>
<protein>
    <submittedName>
        <fullName evidence="6">Unplaced genomic scaffold scaffold_363, whole genome shotgun sequence</fullName>
    </submittedName>
</protein>
<dbReference type="PROSITE" id="PS50082">
    <property type="entry name" value="WD_REPEATS_2"/>
    <property type="match status" value="2"/>
</dbReference>
<dbReference type="OrthoDB" id="2689965at2759"/>
<dbReference type="AlphaFoldDB" id="A0A0C9YFS7"/>
<dbReference type="PANTHER" id="PTHR19848">
    <property type="entry name" value="WD40 REPEAT PROTEIN"/>
    <property type="match status" value="1"/>
</dbReference>
<dbReference type="SMART" id="SM00320">
    <property type="entry name" value="WD40"/>
    <property type="match status" value="3"/>
</dbReference>
<organism evidence="6 7">
    <name type="scientific">Pisolithus microcarpus 441</name>
    <dbReference type="NCBI Taxonomy" id="765257"/>
    <lineage>
        <taxon>Eukaryota</taxon>
        <taxon>Fungi</taxon>
        <taxon>Dikarya</taxon>
        <taxon>Basidiomycota</taxon>
        <taxon>Agaricomycotina</taxon>
        <taxon>Agaricomycetes</taxon>
        <taxon>Agaricomycetidae</taxon>
        <taxon>Boletales</taxon>
        <taxon>Sclerodermatineae</taxon>
        <taxon>Pisolithaceae</taxon>
        <taxon>Pisolithus</taxon>
    </lineage>
</organism>
<sequence length="313" mass="34344">MKRFVPFMPEHTLNGHTDSINSLAFSPTGNRLASGSEDGSLIIWEPLNGTLIYRTVFHSAILSLTWDPRHFGRLFIGCSDGTLAICENSEESTSSILTGTKAPVFALTVDEYSGHVTIALGSEIHITKEIACDKYATFRIFPPPPELPLTAEQPDKRIRGRVLAFREKGSELVVAYLNHGVVCWDTRSFEQRWQINPIHSHQIVGHAALSSDMKRIALTNLGDGVDIYSLGRSHPDIRLENRPLSEEKNIPMQVSWLRDGAAVVSGSADGGVHIWEIPSGEAVQSLEHEGCIVQAVAVCHTIYLVFGSFSGVS</sequence>
<keyword evidence="3" id="KW-0677">Repeat</keyword>
<dbReference type="InterPro" id="IPR015943">
    <property type="entry name" value="WD40/YVTN_repeat-like_dom_sf"/>
</dbReference>
<reference evidence="6 7" key="1">
    <citation type="submission" date="2014-04" db="EMBL/GenBank/DDBJ databases">
        <authorList>
            <consortium name="DOE Joint Genome Institute"/>
            <person name="Kuo A."/>
            <person name="Kohler A."/>
            <person name="Costa M.D."/>
            <person name="Nagy L.G."/>
            <person name="Floudas D."/>
            <person name="Copeland A."/>
            <person name="Barry K.W."/>
            <person name="Cichocki N."/>
            <person name="Veneault-Fourrey C."/>
            <person name="LaButti K."/>
            <person name="Lindquist E.A."/>
            <person name="Lipzen A."/>
            <person name="Lundell T."/>
            <person name="Morin E."/>
            <person name="Murat C."/>
            <person name="Sun H."/>
            <person name="Tunlid A."/>
            <person name="Henrissat B."/>
            <person name="Grigoriev I.V."/>
            <person name="Hibbett D.S."/>
            <person name="Martin F."/>
            <person name="Nordberg H.P."/>
            <person name="Cantor M.N."/>
            <person name="Hua S.X."/>
        </authorList>
    </citation>
    <scope>NUCLEOTIDE SEQUENCE [LARGE SCALE GENOMIC DNA]</scope>
    <source>
        <strain evidence="6 7">441</strain>
    </source>
</reference>
<dbReference type="InterPro" id="IPR019775">
    <property type="entry name" value="WD40_repeat_CS"/>
</dbReference>
<evidence type="ECO:0000256" key="3">
    <source>
        <dbReference type="ARBA" id="ARBA00022737"/>
    </source>
</evidence>
<dbReference type="HOGENOM" id="CLU_049342_0_0_1"/>
<dbReference type="GO" id="GO:0005730">
    <property type="term" value="C:nucleolus"/>
    <property type="evidence" value="ECO:0007669"/>
    <property type="project" value="TreeGrafter"/>
</dbReference>
<dbReference type="InterPro" id="IPR001680">
    <property type="entry name" value="WD40_rpt"/>
</dbReference>
<evidence type="ECO:0000256" key="4">
    <source>
        <dbReference type="ARBA" id="ARBA00023242"/>
    </source>
</evidence>
<dbReference type="Pfam" id="PF00400">
    <property type="entry name" value="WD40"/>
    <property type="match status" value="2"/>
</dbReference>
<evidence type="ECO:0000313" key="6">
    <source>
        <dbReference type="EMBL" id="KIK12794.1"/>
    </source>
</evidence>
<dbReference type="SUPFAM" id="SSF50978">
    <property type="entry name" value="WD40 repeat-like"/>
    <property type="match status" value="1"/>
</dbReference>
<comment type="subcellular location">
    <subcellularLocation>
        <location evidence="1">Nucleus</location>
    </subcellularLocation>
</comment>
<keyword evidence="7" id="KW-1185">Reference proteome</keyword>
<dbReference type="EMBL" id="KN834047">
    <property type="protein sequence ID" value="KIK12794.1"/>
    <property type="molecule type" value="Genomic_DNA"/>
</dbReference>
<evidence type="ECO:0000256" key="1">
    <source>
        <dbReference type="ARBA" id="ARBA00004123"/>
    </source>
</evidence>
<evidence type="ECO:0000313" key="7">
    <source>
        <dbReference type="Proteomes" id="UP000054018"/>
    </source>
</evidence>
<keyword evidence="2 5" id="KW-0853">WD repeat</keyword>
<dbReference type="Proteomes" id="UP000054018">
    <property type="component" value="Unassembled WGS sequence"/>
</dbReference>
<dbReference type="InterPro" id="IPR036322">
    <property type="entry name" value="WD40_repeat_dom_sf"/>
</dbReference>